<evidence type="ECO:0000256" key="4">
    <source>
        <dbReference type="ARBA" id="ARBA00022692"/>
    </source>
</evidence>
<evidence type="ECO:0000256" key="2">
    <source>
        <dbReference type="ARBA" id="ARBA00009749"/>
    </source>
</evidence>
<evidence type="ECO:0000256" key="6">
    <source>
        <dbReference type="ARBA" id="ARBA00022989"/>
    </source>
</evidence>
<feature type="transmembrane region" description="Helical" evidence="9">
    <location>
        <begin position="317"/>
        <end position="337"/>
    </location>
</feature>
<keyword evidence="6 9" id="KW-1133">Transmembrane helix</keyword>
<dbReference type="PANTHER" id="PTHR41394">
    <property type="entry name" value="MAGNESIUM TRANSPORTER MGTE"/>
    <property type="match status" value="1"/>
</dbReference>
<dbReference type="SUPFAM" id="SSF161093">
    <property type="entry name" value="MgtE membrane domain-like"/>
    <property type="match status" value="1"/>
</dbReference>
<comment type="similarity">
    <text evidence="2">Belongs to the SLC41A transporter family.</text>
</comment>
<keyword evidence="7 9" id="KW-0472">Membrane</keyword>
<protein>
    <recommendedName>
        <fullName evidence="10">SLC41A/MgtE integral membrane domain-containing protein</fullName>
    </recommendedName>
</protein>
<feature type="domain" description="SLC41A/MgtE integral membrane" evidence="10">
    <location>
        <begin position="213"/>
        <end position="337"/>
    </location>
</feature>
<evidence type="ECO:0000256" key="5">
    <source>
        <dbReference type="ARBA" id="ARBA00022842"/>
    </source>
</evidence>
<proteinExistence type="inferred from homology"/>
<dbReference type="AlphaFoldDB" id="A0A7S4J8P5"/>
<feature type="transmembrane region" description="Helical" evidence="9">
    <location>
        <begin position="257"/>
        <end position="277"/>
    </location>
</feature>
<evidence type="ECO:0000259" key="10">
    <source>
        <dbReference type="Pfam" id="PF01769"/>
    </source>
</evidence>
<evidence type="ECO:0000256" key="1">
    <source>
        <dbReference type="ARBA" id="ARBA00004141"/>
    </source>
</evidence>
<name>A0A7S4J8P5_9STRA</name>
<evidence type="ECO:0000256" key="3">
    <source>
        <dbReference type="ARBA" id="ARBA00022448"/>
    </source>
</evidence>
<dbReference type="EMBL" id="HBKQ01034825">
    <property type="protein sequence ID" value="CAE2255732.1"/>
    <property type="molecule type" value="Transcribed_RNA"/>
</dbReference>
<feature type="transmembrane region" description="Helical" evidence="9">
    <location>
        <begin position="284"/>
        <end position="311"/>
    </location>
</feature>
<feature type="compositionally biased region" description="Basic residues" evidence="8">
    <location>
        <begin position="23"/>
        <end position="45"/>
    </location>
</feature>
<comment type="subcellular location">
    <subcellularLocation>
        <location evidence="1">Membrane</location>
        <topology evidence="1">Multi-pass membrane protein</topology>
    </subcellularLocation>
</comment>
<keyword evidence="4 9" id="KW-0812">Transmembrane</keyword>
<accession>A0A7S4J8P5</accession>
<sequence length="349" mass="36947">MPLVTRRGEGLASSTRLGERPHQHQQHQHQQQHRRPRQAQQRRRRLSGRQAIILVSTLALQRSTAARASLRTQITSNSPTRRHGLFGAMAPKASADVAGAGGEASALRELKETVKNQAKEIDSLKRQLASAQKADGGATKKKASSAPSHGAHGGGGGDVEEEIHDYLDRPFLSLARHRVGWLSLFLASLSLTAVIMNGFEHTLSRQIELAYFVPLLAGHGGNTGGQTVGTVLAAMSSGVVGPRDAARVVGKEACSGLSVGVVLGLLVSTVSRFVMGVSPHVSTVVLFTIPLVSTIAATLASFLPFMCIALGLDPTVIAAPAMTSFVDVTGLLSYFLIAQAVFKMFGLEL</sequence>
<dbReference type="Pfam" id="PF01769">
    <property type="entry name" value="MgtE"/>
    <property type="match status" value="1"/>
</dbReference>
<evidence type="ECO:0000256" key="8">
    <source>
        <dbReference type="SAM" id="MobiDB-lite"/>
    </source>
</evidence>
<evidence type="ECO:0000256" key="9">
    <source>
        <dbReference type="SAM" id="Phobius"/>
    </source>
</evidence>
<feature type="region of interest" description="Disordered" evidence="8">
    <location>
        <begin position="1"/>
        <end position="45"/>
    </location>
</feature>
<keyword evidence="5" id="KW-0460">Magnesium</keyword>
<evidence type="ECO:0000256" key="7">
    <source>
        <dbReference type="ARBA" id="ARBA00023136"/>
    </source>
</evidence>
<feature type="region of interest" description="Disordered" evidence="8">
    <location>
        <begin position="125"/>
        <end position="157"/>
    </location>
</feature>
<reference evidence="11" key="1">
    <citation type="submission" date="2021-01" db="EMBL/GenBank/DDBJ databases">
        <authorList>
            <person name="Corre E."/>
            <person name="Pelletier E."/>
            <person name="Niang G."/>
            <person name="Scheremetjew M."/>
            <person name="Finn R."/>
            <person name="Kale V."/>
            <person name="Holt S."/>
            <person name="Cochrane G."/>
            <person name="Meng A."/>
            <person name="Brown T."/>
            <person name="Cohen L."/>
        </authorList>
    </citation>
    <scope>NUCLEOTIDE SEQUENCE</scope>
    <source>
        <strain evidence="11">Isolate 1302-5</strain>
    </source>
</reference>
<feature type="transmembrane region" description="Helical" evidence="9">
    <location>
        <begin position="179"/>
        <end position="199"/>
    </location>
</feature>
<dbReference type="GO" id="GO:0016020">
    <property type="term" value="C:membrane"/>
    <property type="evidence" value="ECO:0007669"/>
    <property type="project" value="UniProtKB-SubCell"/>
</dbReference>
<gene>
    <name evidence="11" type="ORF">OAUR00152_LOCUS23884</name>
</gene>
<dbReference type="PANTHER" id="PTHR41394:SF8">
    <property type="entry name" value="MAGNESIUM TRANSPORTER MGTE"/>
    <property type="match status" value="1"/>
</dbReference>
<organism evidence="11">
    <name type="scientific">Odontella aurita</name>
    <dbReference type="NCBI Taxonomy" id="265563"/>
    <lineage>
        <taxon>Eukaryota</taxon>
        <taxon>Sar</taxon>
        <taxon>Stramenopiles</taxon>
        <taxon>Ochrophyta</taxon>
        <taxon>Bacillariophyta</taxon>
        <taxon>Mediophyceae</taxon>
        <taxon>Biddulphiophycidae</taxon>
        <taxon>Eupodiscales</taxon>
        <taxon>Odontellaceae</taxon>
        <taxon>Odontella</taxon>
    </lineage>
</organism>
<evidence type="ECO:0000313" key="11">
    <source>
        <dbReference type="EMBL" id="CAE2255732.1"/>
    </source>
</evidence>
<dbReference type="Gene3D" id="1.10.357.20">
    <property type="entry name" value="SLC41 divalent cation transporters, integral membrane domain"/>
    <property type="match status" value="1"/>
</dbReference>
<keyword evidence="3" id="KW-0813">Transport</keyword>
<dbReference type="InterPro" id="IPR006667">
    <property type="entry name" value="SLC41_membr_dom"/>
</dbReference>
<dbReference type="GO" id="GO:0008324">
    <property type="term" value="F:monoatomic cation transmembrane transporter activity"/>
    <property type="evidence" value="ECO:0007669"/>
    <property type="project" value="InterPro"/>
</dbReference>
<dbReference type="InterPro" id="IPR036739">
    <property type="entry name" value="SLC41_membr_dom_sf"/>
</dbReference>